<gene>
    <name evidence="1" type="ORF">P9850_10280</name>
</gene>
<accession>A0ABD5IWQ5</accession>
<proteinExistence type="predicted"/>
<organism evidence="1 2">
    <name type="scientific">Anoxybacteroides rupiense</name>
    <dbReference type="NCBI Taxonomy" id="311460"/>
    <lineage>
        <taxon>Bacteria</taxon>
        <taxon>Bacillati</taxon>
        <taxon>Bacillota</taxon>
        <taxon>Bacilli</taxon>
        <taxon>Bacillales</taxon>
        <taxon>Anoxybacillaceae</taxon>
        <taxon>Anoxybacteroides</taxon>
    </lineage>
</organism>
<protein>
    <submittedName>
        <fullName evidence="1">Uncharacterized protein</fullName>
    </submittedName>
</protein>
<dbReference type="EMBL" id="JARTLI010000018">
    <property type="protein sequence ID" value="MED5052239.1"/>
    <property type="molecule type" value="Genomic_DNA"/>
</dbReference>
<evidence type="ECO:0000313" key="2">
    <source>
        <dbReference type="Proteomes" id="UP001339962"/>
    </source>
</evidence>
<comment type="caution">
    <text evidence="1">The sequence shown here is derived from an EMBL/GenBank/DDBJ whole genome shotgun (WGS) entry which is preliminary data.</text>
</comment>
<dbReference type="RefSeq" id="WP_159719790.1">
    <property type="nucleotide sequence ID" value="NZ_JAGUQN010000032.1"/>
</dbReference>
<dbReference type="Proteomes" id="UP001339962">
    <property type="component" value="Unassembled WGS sequence"/>
</dbReference>
<dbReference type="AlphaFoldDB" id="A0ABD5IWQ5"/>
<reference evidence="1 2" key="1">
    <citation type="submission" date="2023-03" db="EMBL/GenBank/DDBJ databases">
        <title>Bacillus Genome Sequencing.</title>
        <authorList>
            <person name="Dunlap C."/>
        </authorList>
    </citation>
    <scope>NUCLEOTIDE SEQUENCE [LARGE SCALE GENOMIC DNA]</scope>
    <source>
        <strain evidence="1 2">NRS-38</strain>
    </source>
</reference>
<sequence length="140" mass="16780">MAIQFGRNPAFIAKSYYNFSFLMWDQSYQKPYYPNYSDKIVISLFINRLWDDYHNRIKGEYTETYIKDKLKTSSEALFGQGTGEKVFAYVYPLYHSHQEFWMNYNSLETFMKNLGTKKIDNLQVNVEAFQSEIIVTFSYR</sequence>
<name>A0ABD5IWQ5_9BACL</name>
<evidence type="ECO:0000313" key="1">
    <source>
        <dbReference type="EMBL" id="MED5052239.1"/>
    </source>
</evidence>